<keyword evidence="5" id="KW-0804">Transcription</keyword>
<evidence type="ECO:0000256" key="4">
    <source>
        <dbReference type="ARBA" id="ARBA00023125"/>
    </source>
</evidence>
<dbReference type="PANTHER" id="PTHR30146">
    <property type="entry name" value="LACI-RELATED TRANSCRIPTIONAL REPRESSOR"/>
    <property type="match status" value="1"/>
</dbReference>
<dbReference type="PRINTS" id="PR00036">
    <property type="entry name" value="HTHLACI"/>
</dbReference>
<dbReference type="CDD" id="cd06291">
    <property type="entry name" value="PBP1_Qymf-like"/>
    <property type="match status" value="1"/>
</dbReference>
<sequence>MATIRDVAKRAGVSVATVSRVLNQNGYVNEETERRVRQAMKELNYKPNEVARALFKKTSKTVGLIVPDITNPFFPELVRAVEDVMNIYDYTVILCNSDEKVEKEREYIEVLKQKYVDGVILTTNQFAPEEVEEWDVPIVVLDRPLHERYPSVVADNYEGARLATRHLYEVGCRRIAHIQGPNHVVNAMERFRGYQDEMRALGLGDRQLVIQGNYQLKQAKEAVMAALAEHDMDGIFAGNDAMAVGALKAVQQCGLRVPDDIAIIGYDGIPLTEMTTPELSTVSQPIYEMGAMAARILIKQIEGKPLEKLHYQLPVQLVVRQSTSRRGLT</sequence>
<keyword evidence="3" id="KW-0805">Transcription regulation</keyword>
<dbReference type="InterPro" id="IPR000843">
    <property type="entry name" value="HTH_LacI"/>
</dbReference>
<dbReference type="CDD" id="cd01392">
    <property type="entry name" value="HTH_LacI"/>
    <property type="match status" value="1"/>
</dbReference>
<feature type="domain" description="HTH lacI-type" evidence="6">
    <location>
        <begin position="2"/>
        <end position="56"/>
    </location>
</feature>
<dbReference type="FunFam" id="1.10.260.40:FF:000002">
    <property type="entry name" value="HTH-type transcriptional repressor PurR"/>
    <property type="match status" value="1"/>
</dbReference>
<protein>
    <recommendedName>
        <fullName evidence="1">Catabolite control protein A</fullName>
    </recommendedName>
</protein>
<dbReference type="InterPro" id="IPR010982">
    <property type="entry name" value="Lambda_DNA-bd_dom_sf"/>
</dbReference>
<dbReference type="AlphaFoldDB" id="A0A0B5KH59"/>
<keyword evidence="4" id="KW-0238">DNA-binding</keyword>
<evidence type="ECO:0000259" key="6">
    <source>
        <dbReference type="PROSITE" id="PS50932"/>
    </source>
</evidence>
<name>A0A0B5KH59_9BACL</name>
<dbReference type="Gene3D" id="3.40.50.2300">
    <property type="match status" value="2"/>
</dbReference>
<evidence type="ECO:0000256" key="3">
    <source>
        <dbReference type="ARBA" id="ARBA00023015"/>
    </source>
</evidence>
<dbReference type="Gene3D" id="1.10.260.40">
    <property type="entry name" value="lambda repressor-like DNA-binding domains"/>
    <property type="match status" value="1"/>
</dbReference>
<dbReference type="PANTHER" id="PTHR30146:SF95">
    <property type="entry name" value="RIBOSE OPERON REPRESSOR"/>
    <property type="match status" value="1"/>
</dbReference>
<evidence type="ECO:0000256" key="5">
    <source>
        <dbReference type="ARBA" id="ARBA00023163"/>
    </source>
</evidence>
<dbReference type="PROSITE" id="PS00356">
    <property type="entry name" value="HTH_LACI_1"/>
    <property type="match status" value="1"/>
</dbReference>
<accession>A0A0B5KH59</accession>
<dbReference type="Pfam" id="PF13377">
    <property type="entry name" value="Peripla_BP_3"/>
    <property type="match status" value="1"/>
</dbReference>
<keyword evidence="2" id="KW-0678">Repressor</keyword>
<dbReference type="SMART" id="SM00354">
    <property type="entry name" value="HTH_LACI"/>
    <property type="match status" value="1"/>
</dbReference>
<dbReference type="Pfam" id="PF00356">
    <property type="entry name" value="LacI"/>
    <property type="match status" value="1"/>
</dbReference>
<proteinExistence type="predicted"/>
<dbReference type="InterPro" id="IPR046335">
    <property type="entry name" value="LacI/GalR-like_sensor"/>
</dbReference>
<dbReference type="GO" id="GO:0003700">
    <property type="term" value="F:DNA-binding transcription factor activity"/>
    <property type="evidence" value="ECO:0007669"/>
    <property type="project" value="TreeGrafter"/>
</dbReference>
<dbReference type="SUPFAM" id="SSF47413">
    <property type="entry name" value="lambda repressor-like DNA-binding domains"/>
    <property type="match status" value="1"/>
</dbReference>
<dbReference type="GO" id="GO:0000976">
    <property type="term" value="F:transcription cis-regulatory region binding"/>
    <property type="evidence" value="ECO:0007669"/>
    <property type="project" value="TreeGrafter"/>
</dbReference>
<dbReference type="InterPro" id="IPR028082">
    <property type="entry name" value="Peripla_BP_I"/>
</dbReference>
<organism evidence="7">
    <name type="scientific">Geobacillus sp. enrichment culture clone fosmid MGS-MG1</name>
    <dbReference type="NCBI Taxonomy" id="1549354"/>
    <lineage>
        <taxon>Bacteria</taxon>
        <taxon>Bacillati</taxon>
        <taxon>Bacillota</taxon>
        <taxon>Bacilli</taxon>
        <taxon>Bacillales</taxon>
        <taxon>Anoxybacillaceae</taxon>
        <taxon>Geobacillus</taxon>
        <taxon>environmental samples</taxon>
    </lineage>
</organism>
<dbReference type="SUPFAM" id="SSF53822">
    <property type="entry name" value="Periplasmic binding protein-like I"/>
    <property type="match status" value="1"/>
</dbReference>
<evidence type="ECO:0000313" key="7">
    <source>
        <dbReference type="EMBL" id="AJG38082.1"/>
    </source>
</evidence>
<evidence type="ECO:0000256" key="1">
    <source>
        <dbReference type="ARBA" id="ARBA00019435"/>
    </source>
</evidence>
<reference evidence="7" key="1">
    <citation type="journal article" date="2015" name="Environ. Microbiol.">
        <title>Pressure adaptation is linked to thermal adaptation in salt-saturated marine habitats.</title>
        <authorList>
            <consortium name="The MAMBA Consortium"/>
            <person name="Alcaide M."/>
            <person name="Stogios P.J."/>
            <person name="Lafraya A."/>
            <person name="Tchigvintsev A."/>
            <person name="Flick R."/>
            <person name="Bargiela R."/>
            <person name="Chernikova T.N."/>
            <person name="Reva O.N."/>
            <person name="Hai T."/>
            <person name="Leggewie C.C."/>
            <person name="Katzke N."/>
            <person name="La Cono V."/>
            <person name="Matesanz R."/>
            <person name="Jebbar M."/>
            <person name="Jaeger K.E."/>
            <person name="Yakimov M.M."/>
            <person name="Yakunin A.F."/>
            <person name="Golyshin P.N."/>
            <person name="Golyshina O.V."/>
            <person name="Savchenko A."/>
            <person name="Ferrer M."/>
        </authorList>
    </citation>
    <scope>NUCLEOTIDE SEQUENCE</scope>
</reference>
<dbReference type="EMBL" id="KF831418">
    <property type="protein sequence ID" value="AJG38082.1"/>
    <property type="molecule type" value="Genomic_DNA"/>
</dbReference>
<evidence type="ECO:0000256" key="2">
    <source>
        <dbReference type="ARBA" id="ARBA00022491"/>
    </source>
</evidence>
<dbReference type="PROSITE" id="PS50932">
    <property type="entry name" value="HTH_LACI_2"/>
    <property type="match status" value="1"/>
</dbReference>